<proteinExistence type="predicted"/>
<keyword evidence="1" id="KW-0812">Transmembrane</keyword>
<gene>
    <name evidence="2" type="ORF">NA56DRAFT_647117</name>
</gene>
<keyword evidence="3" id="KW-1185">Reference proteome</keyword>
<dbReference type="OrthoDB" id="3365267at2759"/>
<protein>
    <recommendedName>
        <fullName evidence="4">Transmembrane protein</fullName>
    </recommendedName>
</protein>
<evidence type="ECO:0000313" key="3">
    <source>
        <dbReference type="Proteomes" id="UP000235672"/>
    </source>
</evidence>
<name>A0A2J6PZK3_9HELO</name>
<sequence>MSFDSFALSRKNASHELAQLAEEHMKHDLQQSDRDALNDASKKFSTFTAIGSLVGLGLGALLALRVRRARTEYFKAFRAIEKPTHVKFADGREEALPDLGNLLKPSPVGDFAAYVFFSAGGLFIGGETGLLAGSWSARRSLTSDVERKARLERALRRYRADVLRREVQKLEAGETDGKPAEIW</sequence>
<reference evidence="2 3" key="1">
    <citation type="submission" date="2016-05" db="EMBL/GenBank/DDBJ databases">
        <title>A degradative enzymes factory behind the ericoid mycorrhizal symbiosis.</title>
        <authorList>
            <consortium name="DOE Joint Genome Institute"/>
            <person name="Martino E."/>
            <person name="Morin E."/>
            <person name="Grelet G."/>
            <person name="Kuo A."/>
            <person name="Kohler A."/>
            <person name="Daghino S."/>
            <person name="Barry K."/>
            <person name="Choi C."/>
            <person name="Cichocki N."/>
            <person name="Clum A."/>
            <person name="Copeland A."/>
            <person name="Hainaut M."/>
            <person name="Haridas S."/>
            <person name="Labutti K."/>
            <person name="Lindquist E."/>
            <person name="Lipzen A."/>
            <person name="Khouja H.-R."/>
            <person name="Murat C."/>
            <person name="Ohm R."/>
            <person name="Olson A."/>
            <person name="Spatafora J."/>
            <person name="Veneault-Fourrey C."/>
            <person name="Henrissat B."/>
            <person name="Grigoriev I."/>
            <person name="Martin F."/>
            <person name="Perotto S."/>
        </authorList>
    </citation>
    <scope>NUCLEOTIDE SEQUENCE [LARGE SCALE GENOMIC DNA]</scope>
    <source>
        <strain evidence="2 3">UAMH 7357</strain>
    </source>
</reference>
<evidence type="ECO:0000256" key="1">
    <source>
        <dbReference type="SAM" id="Phobius"/>
    </source>
</evidence>
<evidence type="ECO:0008006" key="4">
    <source>
        <dbReference type="Google" id="ProtNLM"/>
    </source>
</evidence>
<keyword evidence="1" id="KW-1133">Transmembrane helix</keyword>
<dbReference type="STRING" id="1745343.A0A2J6PZK3"/>
<dbReference type="AlphaFoldDB" id="A0A2J6PZK3"/>
<evidence type="ECO:0000313" key="2">
    <source>
        <dbReference type="EMBL" id="PMD19384.1"/>
    </source>
</evidence>
<feature type="transmembrane region" description="Helical" evidence="1">
    <location>
        <begin position="44"/>
        <end position="64"/>
    </location>
</feature>
<dbReference type="EMBL" id="KZ613489">
    <property type="protein sequence ID" value="PMD19384.1"/>
    <property type="molecule type" value="Genomic_DNA"/>
</dbReference>
<keyword evidence="1" id="KW-0472">Membrane</keyword>
<accession>A0A2J6PZK3</accession>
<dbReference type="Proteomes" id="UP000235672">
    <property type="component" value="Unassembled WGS sequence"/>
</dbReference>
<organism evidence="2 3">
    <name type="scientific">Hyaloscypha hepaticicola</name>
    <dbReference type="NCBI Taxonomy" id="2082293"/>
    <lineage>
        <taxon>Eukaryota</taxon>
        <taxon>Fungi</taxon>
        <taxon>Dikarya</taxon>
        <taxon>Ascomycota</taxon>
        <taxon>Pezizomycotina</taxon>
        <taxon>Leotiomycetes</taxon>
        <taxon>Helotiales</taxon>
        <taxon>Hyaloscyphaceae</taxon>
        <taxon>Hyaloscypha</taxon>
    </lineage>
</organism>